<feature type="transmembrane region" description="Helical" evidence="2">
    <location>
        <begin position="29"/>
        <end position="53"/>
    </location>
</feature>
<proteinExistence type="predicted"/>
<name>A0AAN7I1P2_9FUNG</name>
<comment type="caution">
    <text evidence="3">The sequence shown here is derived from an EMBL/GenBank/DDBJ whole genome shotgun (WGS) entry which is preliminary data.</text>
</comment>
<dbReference type="AlphaFoldDB" id="A0AAN7I1P2"/>
<keyword evidence="2" id="KW-0812">Transmembrane</keyword>
<sequence>MFPLLSVLQLIKLPHGGNPDPYTADDQNAIKITAAILGISCGLIAIVMSIFMYQHYLRRQYLTLSENQSIHKRPASLVAQLITAEAQREEQTADIEANSEGPPSPVMQQGLLQKELVKNYGSYSQPHTTTFLKPPPHHS</sequence>
<keyword evidence="2" id="KW-1133">Transmembrane helix</keyword>
<dbReference type="RefSeq" id="XP_064683962.1">
    <property type="nucleotide sequence ID" value="XM_064820042.1"/>
</dbReference>
<evidence type="ECO:0000313" key="4">
    <source>
        <dbReference type="Proteomes" id="UP001304243"/>
    </source>
</evidence>
<evidence type="ECO:0000256" key="2">
    <source>
        <dbReference type="SAM" id="Phobius"/>
    </source>
</evidence>
<accession>A0AAN7I1P2</accession>
<dbReference type="EMBL" id="JASEJX010000013">
    <property type="protein sequence ID" value="KAK4517296.1"/>
    <property type="molecule type" value="Genomic_DNA"/>
</dbReference>
<keyword evidence="4" id="KW-1185">Reference proteome</keyword>
<organism evidence="3 4">
    <name type="scientific">Mucor velutinosus</name>
    <dbReference type="NCBI Taxonomy" id="708070"/>
    <lineage>
        <taxon>Eukaryota</taxon>
        <taxon>Fungi</taxon>
        <taxon>Fungi incertae sedis</taxon>
        <taxon>Mucoromycota</taxon>
        <taxon>Mucoromycotina</taxon>
        <taxon>Mucoromycetes</taxon>
        <taxon>Mucorales</taxon>
        <taxon>Mucorineae</taxon>
        <taxon>Mucoraceae</taxon>
        <taxon>Mucor</taxon>
    </lineage>
</organism>
<gene>
    <name evidence="3" type="ORF">ATC70_000630</name>
</gene>
<protein>
    <submittedName>
        <fullName evidence="3">Uncharacterized protein</fullName>
    </submittedName>
</protein>
<evidence type="ECO:0000256" key="1">
    <source>
        <dbReference type="SAM" id="MobiDB-lite"/>
    </source>
</evidence>
<dbReference type="Proteomes" id="UP001304243">
    <property type="component" value="Unassembled WGS sequence"/>
</dbReference>
<reference evidence="3 4" key="1">
    <citation type="submission" date="2022-11" db="EMBL/GenBank/DDBJ databases">
        <title>Mucor velutinosus strain NIH1002 WGS.</title>
        <authorList>
            <person name="Subramanian P."/>
            <person name="Mullikin J.C."/>
            <person name="Segre J.A."/>
            <person name="Zelazny A.M."/>
        </authorList>
    </citation>
    <scope>NUCLEOTIDE SEQUENCE [LARGE SCALE GENOMIC DNA]</scope>
    <source>
        <strain evidence="3 4">NIH1002</strain>
    </source>
</reference>
<evidence type="ECO:0000313" key="3">
    <source>
        <dbReference type="EMBL" id="KAK4517296.1"/>
    </source>
</evidence>
<keyword evidence="2" id="KW-0472">Membrane</keyword>
<dbReference type="GeneID" id="89944332"/>
<feature type="region of interest" description="Disordered" evidence="1">
    <location>
        <begin position="89"/>
        <end position="110"/>
    </location>
</feature>